<organism evidence="1 2">
    <name type="scientific">Coccomyxa subellipsoidea (strain C-169)</name>
    <name type="common">Green microalga</name>
    <dbReference type="NCBI Taxonomy" id="574566"/>
    <lineage>
        <taxon>Eukaryota</taxon>
        <taxon>Viridiplantae</taxon>
        <taxon>Chlorophyta</taxon>
        <taxon>core chlorophytes</taxon>
        <taxon>Trebouxiophyceae</taxon>
        <taxon>Trebouxiophyceae incertae sedis</taxon>
        <taxon>Coccomyxaceae</taxon>
        <taxon>Coccomyxa</taxon>
        <taxon>Coccomyxa subellipsoidea</taxon>
    </lineage>
</organism>
<dbReference type="RefSeq" id="XP_005650445.1">
    <property type="nucleotide sequence ID" value="XM_005650388.1"/>
</dbReference>
<dbReference type="AlphaFoldDB" id="I0Z5I2"/>
<evidence type="ECO:0000313" key="2">
    <source>
        <dbReference type="Proteomes" id="UP000007264"/>
    </source>
</evidence>
<evidence type="ECO:0000313" key="1">
    <source>
        <dbReference type="EMBL" id="EIE25901.1"/>
    </source>
</evidence>
<sequence length="163" mass="17443">MGVIWENMEEACSFGPRLRPEIPIGRRLPPTGPQPETLGVDRSNPPVWQVEVNVGAISVAVGGAPPSSAETFLGSGPALARDMDTDESEDEEGFYLEYVLHSGRAAVPGGPSAGGPHLLEIVGKGAQLCWPHLCQTAFITDIAATFSHYFVRPWVAPNPEVRL</sequence>
<name>I0Z5I2_COCSC</name>
<dbReference type="OrthoDB" id="510873at2759"/>
<dbReference type="KEGG" id="csl:COCSUDRAFT_32406"/>
<keyword evidence="2" id="KW-1185">Reference proteome</keyword>
<dbReference type="EMBL" id="AGSI01000003">
    <property type="protein sequence ID" value="EIE25901.1"/>
    <property type="molecule type" value="Genomic_DNA"/>
</dbReference>
<protein>
    <submittedName>
        <fullName evidence="1">Uncharacterized protein</fullName>
    </submittedName>
</protein>
<dbReference type="GeneID" id="17043905"/>
<reference evidence="1 2" key="1">
    <citation type="journal article" date="2012" name="Genome Biol.">
        <title>The genome of the polar eukaryotic microalga coccomyxa subellipsoidea reveals traits of cold adaptation.</title>
        <authorList>
            <person name="Blanc G."/>
            <person name="Agarkova I."/>
            <person name="Grimwood J."/>
            <person name="Kuo A."/>
            <person name="Brueggeman A."/>
            <person name="Dunigan D."/>
            <person name="Gurnon J."/>
            <person name="Ladunga I."/>
            <person name="Lindquist E."/>
            <person name="Lucas S."/>
            <person name="Pangilinan J."/>
            <person name="Proschold T."/>
            <person name="Salamov A."/>
            <person name="Schmutz J."/>
            <person name="Weeks D."/>
            <person name="Yamada T."/>
            <person name="Claverie J.M."/>
            <person name="Grigoriev I."/>
            <person name="Van Etten J."/>
            <person name="Lomsadze A."/>
            <person name="Borodovsky M."/>
        </authorList>
    </citation>
    <scope>NUCLEOTIDE SEQUENCE [LARGE SCALE GENOMIC DNA]</scope>
    <source>
        <strain evidence="1 2">C-169</strain>
    </source>
</reference>
<comment type="caution">
    <text evidence="1">The sequence shown here is derived from an EMBL/GenBank/DDBJ whole genome shotgun (WGS) entry which is preliminary data.</text>
</comment>
<proteinExistence type="predicted"/>
<gene>
    <name evidence="1" type="ORF">COCSUDRAFT_32406</name>
</gene>
<dbReference type="Proteomes" id="UP000007264">
    <property type="component" value="Unassembled WGS sequence"/>
</dbReference>
<accession>I0Z5I2</accession>